<dbReference type="EMBL" id="MFRA01000008">
    <property type="protein sequence ID" value="OGH92151.1"/>
    <property type="molecule type" value="Genomic_DNA"/>
</dbReference>
<accession>A0A1F6P7J4</accession>
<dbReference type="InterPro" id="IPR003646">
    <property type="entry name" value="SH3-like_bac-type"/>
</dbReference>
<proteinExistence type="predicted"/>
<keyword evidence="1" id="KW-0732">Signal</keyword>
<comment type="caution">
    <text evidence="3">The sequence shown here is derived from an EMBL/GenBank/DDBJ whole genome shotgun (WGS) entry which is preliminary data.</text>
</comment>
<dbReference type="SMART" id="SM00287">
    <property type="entry name" value="SH3b"/>
    <property type="match status" value="1"/>
</dbReference>
<protein>
    <recommendedName>
        <fullName evidence="2">SH3b domain-containing protein</fullName>
    </recommendedName>
</protein>
<sequence>MRKFFISFFVGLIFLITPTLVQAATWKPITPEGYTPITWAKATGIASFFKAPSGNGNLDFITRIYLPQNQIQFIAATSSAPLDWGPADPNFTTPIIIKESTPTAVIPTTTQNPDEPFPNTEISSSTASVTTPMAVISPYRNFAFTRFVAETGKTAARDAKFVWNGPFFNVTLSTSDLSMALKYTVGTTTLISSGSRPTFDVANSRRMLLINNRTGRANVQEFDADIFVSDVSGDQAFESFAPEIVKGDSSSARLFVGVMPSKQEIVIYCSQSATAAEASRALSLAGVPPENQLQADGGGSASCGYNMPGQYFVEPSRTIPLMMGAATILARGVPTTDGLNVRSGPGPKFGIIFKLKKTDTVRVFEEKSGWYRIGIGQWVSKSLIKKQ</sequence>
<evidence type="ECO:0000259" key="2">
    <source>
        <dbReference type="SMART" id="SM00287"/>
    </source>
</evidence>
<reference evidence="3 4" key="1">
    <citation type="journal article" date="2016" name="Nat. Commun.">
        <title>Thousands of microbial genomes shed light on interconnected biogeochemical processes in an aquifer system.</title>
        <authorList>
            <person name="Anantharaman K."/>
            <person name="Brown C.T."/>
            <person name="Hug L.A."/>
            <person name="Sharon I."/>
            <person name="Castelle C.J."/>
            <person name="Probst A.J."/>
            <person name="Thomas B.C."/>
            <person name="Singh A."/>
            <person name="Wilkins M.J."/>
            <person name="Karaoz U."/>
            <person name="Brodie E.L."/>
            <person name="Williams K.H."/>
            <person name="Hubbard S.S."/>
            <person name="Banfield J.F."/>
        </authorList>
    </citation>
    <scope>NUCLEOTIDE SEQUENCE [LARGE SCALE GENOMIC DNA]</scope>
</reference>
<organism evidence="3 4">
    <name type="scientific">Candidatus Magasanikbacteria bacterium RIFOXYD1_FULL_40_23</name>
    <dbReference type="NCBI Taxonomy" id="1798705"/>
    <lineage>
        <taxon>Bacteria</taxon>
        <taxon>Candidatus Magasanikiibacteriota</taxon>
    </lineage>
</organism>
<name>A0A1F6P7J4_9BACT</name>
<evidence type="ECO:0000313" key="4">
    <source>
        <dbReference type="Proteomes" id="UP000176634"/>
    </source>
</evidence>
<feature type="signal peptide" evidence="1">
    <location>
        <begin position="1"/>
        <end position="23"/>
    </location>
</feature>
<dbReference type="Proteomes" id="UP000176634">
    <property type="component" value="Unassembled WGS sequence"/>
</dbReference>
<dbReference type="STRING" id="1798705.A2563_01025"/>
<evidence type="ECO:0000313" key="3">
    <source>
        <dbReference type="EMBL" id="OGH92151.1"/>
    </source>
</evidence>
<dbReference type="Gene3D" id="2.30.30.40">
    <property type="entry name" value="SH3 Domains"/>
    <property type="match status" value="1"/>
</dbReference>
<feature type="chain" id="PRO_5009525958" description="SH3b domain-containing protein" evidence="1">
    <location>
        <begin position="24"/>
        <end position="387"/>
    </location>
</feature>
<dbReference type="AlphaFoldDB" id="A0A1F6P7J4"/>
<gene>
    <name evidence="3" type="ORF">A2563_01025</name>
</gene>
<evidence type="ECO:0000256" key="1">
    <source>
        <dbReference type="SAM" id="SignalP"/>
    </source>
</evidence>
<dbReference type="Pfam" id="PF08239">
    <property type="entry name" value="SH3_3"/>
    <property type="match status" value="1"/>
</dbReference>
<feature type="domain" description="SH3b" evidence="2">
    <location>
        <begin position="329"/>
        <end position="387"/>
    </location>
</feature>